<keyword evidence="3" id="KW-0964">Secreted</keyword>
<dbReference type="GO" id="GO:0016042">
    <property type="term" value="P:lipid catabolic process"/>
    <property type="evidence" value="ECO:0007669"/>
    <property type="project" value="TreeGrafter"/>
</dbReference>
<dbReference type="InterPro" id="IPR000734">
    <property type="entry name" value="TAG_lipase"/>
</dbReference>
<evidence type="ECO:0000256" key="2">
    <source>
        <dbReference type="ARBA" id="ARBA00010701"/>
    </source>
</evidence>
<feature type="non-terminal residue" evidence="6">
    <location>
        <position position="174"/>
    </location>
</feature>
<gene>
    <name evidence="6" type="ORF">ILUMI_12141</name>
</gene>
<sequence>MKDAYLDQEPANIIVVDWSFYTGINYASSFCAVPQVGIFVGDLIHKLITAEFARLGNIQINGFSLGAHVGGFAGQEIQNRTDGCKIERINGIDAAGPGFLGLPLNRRLDSSDASFVQGIHTSNYQFGYTPAYATVDFHINYKAIPGCGAVQPGCPLAPGFPKDKIEGLEKLLPY</sequence>
<comment type="caution">
    <text evidence="6">The sequence shown here is derived from an EMBL/GenBank/DDBJ whole genome shotgun (WGS) entry which is preliminary data.</text>
</comment>
<protein>
    <recommendedName>
        <fullName evidence="5">Lipase domain-containing protein</fullName>
    </recommendedName>
</protein>
<proteinExistence type="inferred from homology"/>
<dbReference type="PANTHER" id="PTHR11610:SF173">
    <property type="entry name" value="LIPASE DOMAIN-CONTAINING PROTEIN-RELATED"/>
    <property type="match status" value="1"/>
</dbReference>
<evidence type="ECO:0000313" key="7">
    <source>
        <dbReference type="Proteomes" id="UP000801492"/>
    </source>
</evidence>
<feature type="domain" description="Lipase" evidence="5">
    <location>
        <begin position="2"/>
        <end position="150"/>
    </location>
</feature>
<dbReference type="Proteomes" id="UP000801492">
    <property type="component" value="Unassembled WGS sequence"/>
</dbReference>
<organism evidence="6 7">
    <name type="scientific">Ignelater luminosus</name>
    <name type="common">Cucubano</name>
    <name type="synonym">Pyrophorus luminosus</name>
    <dbReference type="NCBI Taxonomy" id="2038154"/>
    <lineage>
        <taxon>Eukaryota</taxon>
        <taxon>Metazoa</taxon>
        <taxon>Ecdysozoa</taxon>
        <taxon>Arthropoda</taxon>
        <taxon>Hexapoda</taxon>
        <taxon>Insecta</taxon>
        <taxon>Pterygota</taxon>
        <taxon>Neoptera</taxon>
        <taxon>Endopterygota</taxon>
        <taxon>Coleoptera</taxon>
        <taxon>Polyphaga</taxon>
        <taxon>Elateriformia</taxon>
        <taxon>Elateroidea</taxon>
        <taxon>Elateridae</taxon>
        <taxon>Agrypninae</taxon>
        <taxon>Pyrophorini</taxon>
        <taxon>Ignelater</taxon>
    </lineage>
</organism>
<evidence type="ECO:0000256" key="3">
    <source>
        <dbReference type="ARBA" id="ARBA00022525"/>
    </source>
</evidence>
<dbReference type="PANTHER" id="PTHR11610">
    <property type="entry name" value="LIPASE"/>
    <property type="match status" value="1"/>
</dbReference>
<dbReference type="AlphaFoldDB" id="A0A8K0CZ63"/>
<comment type="similarity">
    <text evidence="2 4">Belongs to the AB hydrolase superfamily. Lipase family.</text>
</comment>
<dbReference type="GO" id="GO:0005615">
    <property type="term" value="C:extracellular space"/>
    <property type="evidence" value="ECO:0007669"/>
    <property type="project" value="TreeGrafter"/>
</dbReference>
<dbReference type="InterPro" id="IPR013818">
    <property type="entry name" value="Lipase"/>
</dbReference>
<evidence type="ECO:0000256" key="1">
    <source>
        <dbReference type="ARBA" id="ARBA00004613"/>
    </source>
</evidence>
<keyword evidence="7" id="KW-1185">Reference proteome</keyword>
<dbReference type="SUPFAM" id="SSF53474">
    <property type="entry name" value="alpha/beta-Hydrolases"/>
    <property type="match status" value="1"/>
</dbReference>
<comment type="subcellular location">
    <subcellularLocation>
        <location evidence="1">Secreted</location>
    </subcellularLocation>
</comment>
<accession>A0A8K0CZ63</accession>
<evidence type="ECO:0000313" key="6">
    <source>
        <dbReference type="EMBL" id="KAF2894032.1"/>
    </source>
</evidence>
<reference evidence="6" key="1">
    <citation type="submission" date="2019-08" db="EMBL/GenBank/DDBJ databases">
        <title>The genome of the North American firefly Photinus pyralis.</title>
        <authorList>
            <consortium name="Photinus pyralis genome working group"/>
            <person name="Fallon T.R."/>
            <person name="Sander Lower S.E."/>
            <person name="Weng J.-K."/>
        </authorList>
    </citation>
    <scope>NUCLEOTIDE SEQUENCE</scope>
    <source>
        <strain evidence="6">TRF0915ILg1</strain>
        <tissue evidence="6">Whole body</tissue>
    </source>
</reference>
<dbReference type="EMBL" id="VTPC01007419">
    <property type="protein sequence ID" value="KAF2894032.1"/>
    <property type="molecule type" value="Genomic_DNA"/>
</dbReference>
<dbReference type="GO" id="GO:0016298">
    <property type="term" value="F:lipase activity"/>
    <property type="evidence" value="ECO:0007669"/>
    <property type="project" value="InterPro"/>
</dbReference>
<dbReference type="PRINTS" id="PR00821">
    <property type="entry name" value="TAGLIPASE"/>
</dbReference>
<dbReference type="Pfam" id="PF00151">
    <property type="entry name" value="Lipase"/>
    <property type="match status" value="1"/>
</dbReference>
<evidence type="ECO:0000259" key="5">
    <source>
        <dbReference type="Pfam" id="PF00151"/>
    </source>
</evidence>
<dbReference type="GO" id="GO:0017171">
    <property type="term" value="F:serine hydrolase activity"/>
    <property type="evidence" value="ECO:0007669"/>
    <property type="project" value="TreeGrafter"/>
</dbReference>
<name>A0A8K0CZ63_IGNLU</name>
<dbReference type="Gene3D" id="3.40.50.1820">
    <property type="entry name" value="alpha/beta hydrolase"/>
    <property type="match status" value="1"/>
</dbReference>
<dbReference type="InterPro" id="IPR029058">
    <property type="entry name" value="AB_hydrolase_fold"/>
</dbReference>
<dbReference type="OrthoDB" id="6755582at2759"/>
<evidence type="ECO:0000256" key="4">
    <source>
        <dbReference type="RuleBase" id="RU004262"/>
    </source>
</evidence>